<dbReference type="PANTHER" id="PTHR37984:SF9">
    <property type="entry name" value="INTEGRASE CATALYTIC DOMAIN-CONTAINING PROTEIN"/>
    <property type="match status" value="1"/>
</dbReference>
<gene>
    <name evidence="1" type="ORF">PACLA_8A043370</name>
</gene>
<dbReference type="Pfam" id="PF17919">
    <property type="entry name" value="RT_RNaseH_2"/>
    <property type="match status" value="1"/>
</dbReference>
<dbReference type="InterPro" id="IPR041577">
    <property type="entry name" value="RT_RNaseH_2"/>
</dbReference>
<proteinExistence type="predicted"/>
<evidence type="ECO:0000313" key="1">
    <source>
        <dbReference type="EMBL" id="CAB4034367.1"/>
    </source>
</evidence>
<dbReference type="SUPFAM" id="SSF56672">
    <property type="entry name" value="DNA/RNA polymerases"/>
    <property type="match status" value="1"/>
</dbReference>
<dbReference type="EMBL" id="CACRXK020020053">
    <property type="protein sequence ID" value="CAB4034367.1"/>
    <property type="molecule type" value="Genomic_DNA"/>
</dbReference>
<dbReference type="OrthoDB" id="3863715at2759"/>
<name>A0A6S7JS05_PARCT</name>
<dbReference type="Proteomes" id="UP001152795">
    <property type="component" value="Unassembled WGS sequence"/>
</dbReference>
<sequence>MEPFRPLLQKNSCYLWLPEHEQAFNAAKRRFSSPPVLTYFAVNRPTLLATDASRLHGLGFVLLQMVDGVWKSVQAGSRFLTPTESHYAMIELEALGACWAMKKCDMFLRGLPHFKLVTNHQPLIPILNSKGIADVENPRLQRLMMKMLPYTFTAEWIRGKDHLAADALSRFPVDEPCLEDELCELHAEAAVNVHFVDKSTTASQLQEPFHHQQADDTLLKVIHYVQIGWPN</sequence>
<dbReference type="PANTHER" id="PTHR37984">
    <property type="entry name" value="PROTEIN CBG26694"/>
    <property type="match status" value="1"/>
</dbReference>
<dbReference type="CDD" id="cd09274">
    <property type="entry name" value="RNase_HI_RT_Ty3"/>
    <property type="match status" value="1"/>
</dbReference>
<evidence type="ECO:0000313" key="2">
    <source>
        <dbReference type="Proteomes" id="UP001152795"/>
    </source>
</evidence>
<keyword evidence="2" id="KW-1185">Reference proteome</keyword>
<comment type="caution">
    <text evidence="1">The sequence shown here is derived from an EMBL/GenBank/DDBJ whole genome shotgun (WGS) entry which is preliminary data.</text>
</comment>
<dbReference type="AlphaFoldDB" id="A0A6S7JS05"/>
<reference evidence="1" key="1">
    <citation type="submission" date="2020-04" db="EMBL/GenBank/DDBJ databases">
        <authorList>
            <person name="Alioto T."/>
            <person name="Alioto T."/>
            <person name="Gomez Garrido J."/>
        </authorList>
    </citation>
    <scope>NUCLEOTIDE SEQUENCE</scope>
    <source>
        <strain evidence="1">A484AB</strain>
    </source>
</reference>
<accession>A0A6S7JS05</accession>
<organism evidence="1 2">
    <name type="scientific">Paramuricea clavata</name>
    <name type="common">Red gorgonian</name>
    <name type="synonym">Violescent sea-whip</name>
    <dbReference type="NCBI Taxonomy" id="317549"/>
    <lineage>
        <taxon>Eukaryota</taxon>
        <taxon>Metazoa</taxon>
        <taxon>Cnidaria</taxon>
        <taxon>Anthozoa</taxon>
        <taxon>Octocorallia</taxon>
        <taxon>Malacalcyonacea</taxon>
        <taxon>Plexauridae</taxon>
        <taxon>Paramuricea</taxon>
    </lineage>
</organism>
<protein>
    <submittedName>
        <fullName evidence="1">Uncharacterized protein</fullName>
    </submittedName>
</protein>
<dbReference type="InterPro" id="IPR050951">
    <property type="entry name" value="Retrovirus_Pol_polyprotein"/>
</dbReference>
<dbReference type="InterPro" id="IPR043502">
    <property type="entry name" value="DNA/RNA_pol_sf"/>
</dbReference>